<organism evidence="2 3">
    <name type="scientific">Candidatus Faecalibacterium intestinigallinarum</name>
    <dbReference type="NCBI Taxonomy" id="2838581"/>
    <lineage>
        <taxon>Bacteria</taxon>
        <taxon>Bacillati</taxon>
        <taxon>Bacillota</taxon>
        <taxon>Clostridia</taxon>
        <taxon>Eubacteriales</taxon>
        <taxon>Oscillospiraceae</taxon>
        <taxon>Faecalibacterium</taxon>
    </lineage>
</organism>
<reference evidence="2" key="1">
    <citation type="journal article" date="2021" name="PeerJ">
        <title>Extensive microbial diversity within the chicken gut microbiome revealed by metagenomics and culture.</title>
        <authorList>
            <person name="Gilroy R."/>
            <person name="Ravi A."/>
            <person name="Getino M."/>
            <person name="Pursley I."/>
            <person name="Horton D.L."/>
            <person name="Alikhan N.F."/>
            <person name="Baker D."/>
            <person name="Gharbi K."/>
            <person name="Hall N."/>
            <person name="Watson M."/>
            <person name="Adriaenssens E.M."/>
            <person name="Foster-Nyarko E."/>
            <person name="Jarju S."/>
            <person name="Secka A."/>
            <person name="Antonio M."/>
            <person name="Oren A."/>
            <person name="Chaudhuri R.R."/>
            <person name="La Ragione R."/>
            <person name="Hildebrand F."/>
            <person name="Pallen M.J."/>
        </authorList>
    </citation>
    <scope>NUCLEOTIDE SEQUENCE</scope>
    <source>
        <strain evidence="2">ChiHcolR34-3080</strain>
    </source>
</reference>
<dbReference type="Pfam" id="PF12822">
    <property type="entry name" value="ECF_trnsprt"/>
    <property type="match status" value="1"/>
</dbReference>
<proteinExistence type="predicted"/>
<dbReference type="EMBL" id="DXHQ01000058">
    <property type="protein sequence ID" value="HIW08692.1"/>
    <property type="molecule type" value="Genomic_DNA"/>
</dbReference>
<keyword evidence="1" id="KW-1133">Transmembrane helix</keyword>
<feature type="transmembrane region" description="Helical" evidence="1">
    <location>
        <begin position="123"/>
        <end position="149"/>
    </location>
</feature>
<dbReference type="Gene3D" id="1.10.1760.20">
    <property type="match status" value="1"/>
</dbReference>
<feature type="transmembrane region" description="Helical" evidence="1">
    <location>
        <begin position="14"/>
        <end position="34"/>
    </location>
</feature>
<feature type="transmembrane region" description="Helical" evidence="1">
    <location>
        <begin position="90"/>
        <end position="111"/>
    </location>
</feature>
<evidence type="ECO:0000256" key="1">
    <source>
        <dbReference type="SAM" id="Phobius"/>
    </source>
</evidence>
<dbReference type="InterPro" id="IPR024529">
    <property type="entry name" value="ECF_trnsprt_substrate-spec"/>
</dbReference>
<evidence type="ECO:0000313" key="2">
    <source>
        <dbReference type="EMBL" id="HIW08692.1"/>
    </source>
</evidence>
<gene>
    <name evidence="2" type="ORF">H9890_04735</name>
</gene>
<dbReference type="AlphaFoldDB" id="A0A9D1Q8Q5"/>
<feature type="transmembrane region" description="Helical" evidence="1">
    <location>
        <begin position="46"/>
        <end position="70"/>
    </location>
</feature>
<keyword evidence="1" id="KW-0472">Membrane</keyword>
<reference evidence="2" key="2">
    <citation type="submission" date="2021-04" db="EMBL/GenBank/DDBJ databases">
        <authorList>
            <person name="Gilroy R."/>
        </authorList>
    </citation>
    <scope>NUCLEOTIDE SEQUENCE</scope>
    <source>
        <strain evidence="2">ChiHcolR34-3080</strain>
    </source>
</reference>
<dbReference type="GO" id="GO:0022857">
    <property type="term" value="F:transmembrane transporter activity"/>
    <property type="evidence" value="ECO:0007669"/>
    <property type="project" value="InterPro"/>
</dbReference>
<evidence type="ECO:0000313" key="3">
    <source>
        <dbReference type="Proteomes" id="UP000823933"/>
    </source>
</evidence>
<keyword evidence="1" id="KW-0812">Transmembrane</keyword>
<comment type="caution">
    <text evidence="2">The sequence shown here is derived from an EMBL/GenBank/DDBJ whole genome shotgun (WGS) entry which is preliminary data.</text>
</comment>
<protein>
    <submittedName>
        <fullName evidence="2">ECF transporter S component</fullName>
    </submittedName>
</protein>
<accession>A0A9D1Q8Q5</accession>
<sequence length="201" mass="21166">MNQKRNDLKAMTRLALLVAIELVMKAIGLGSVPVGPLYMSFLTLPIAVGAITMGPAAGLILGGVFGAVSFYDAVTGGSAMTSALFQVSPLHTFILCVGTRLLMGLCVGLVYEALRRLDKRGSWSCLVSAMCAPGLNTLFFMGYIVLFFYNCDYVQGLVAANGAANPLVFVALLVGVQGVAEFLVSGLLGGFVARAVERYLK</sequence>
<name>A0A9D1Q8Q5_9FIRM</name>
<feature type="transmembrane region" description="Helical" evidence="1">
    <location>
        <begin position="169"/>
        <end position="193"/>
    </location>
</feature>
<dbReference type="Proteomes" id="UP000823933">
    <property type="component" value="Unassembled WGS sequence"/>
</dbReference>